<evidence type="ECO:0000313" key="3">
    <source>
        <dbReference type="Proteomes" id="UP000000763"/>
    </source>
</evidence>
<feature type="compositionally biased region" description="Basic residues" evidence="1">
    <location>
        <begin position="415"/>
        <end position="432"/>
    </location>
</feature>
<gene>
    <name evidence="2" type="primary">OJ1387_F08.1</name>
</gene>
<feature type="compositionally biased region" description="Basic and acidic residues" evidence="1">
    <location>
        <begin position="127"/>
        <end position="137"/>
    </location>
</feature>
<evidence type="ECO:0000313" key="2">
    <source>
        <dbReference type="EMBL" id="AAT58755.1"/>
    </source>
</evidence>
<dbReference type="EMBL" id="AC108503">
    <property type="protein sequence ID" value="AAT58755.1"/>
    <property type="molecule type" value="Genomic_DNA"/>
</dbReference>
<feature type="compositionally biased region" description="Basic residues" evidence="1">
    <location>
        <begin position="523"/>
        <end position="540"/>
    </location>
</feature>
<sequence length="579" mass="60906">MTGAAQGKRSEPAELNGPAGPRRPKCARAGGEEREGRWTGLTVRGPGWDPLVSGSAHRAEGARGARARAGEGRGARARSAEERRRRAHAQPHGSRWNARTGGADRGRPVPTSAELAPTWRLRGCHAGRREVDDDAGRNGRRTTAASGGANHGDTGESEHTGWLHETRGDEPTARIRRRKLDGGESRRRQPAGREEGNSDEVTRGRFPAVRASTRPRESDASVGLGGATPSEAGDERVLRSSSGDGGEHTAGDGNVRTGSSGTHATAAVGERDGNGAGEKQGRMGEKGREGAWVYRGRQCRFGNRLWRSRRELALWLAAKTVTGGREDDAGGRKRGKRRERKGGSPLSSLGKGGGERGRRGRGRRARPPSLGGLRAEWRGRGDDDGDDGGAVWSGATTRARAGAAEGDAAAATRRSATRHARAACNGRARRMERRGSSTRAGCGAERLQARQGSGAGRRKRDAGEDHAGARANDARGAAAKGRKGGLGSARAALVLARGARGRSGGRGRRSARRLTHARTERRERRRGARCGLRARARSARGARAGWSGAEGEGGRERAGGGEGEMGREGIGPSTPGEAK</sequence>
<evidence type="ECO:0008006" key="4">
    <source>
        <dbReference type="Google" id="ProtNLM"/>
    </source>
</evidence>
<accession>Q6I5U3</accession>
<protein>
    <recommendedName>
        <fullName evidence="4">Epstein-Barr virus EBNA-1-like protein</fullName>
    </recommendedName>
</protein>
<feature type="compositionally biased region" description="Basic and acidic residues" evidence="1">
    <location>
        <begin position="552"/>
        <end position="567"/>
    </location>
</feature>
<feature type="compositionally biased region" description="Basic and acidic residues" evidence="1">
    <location>
        <begin position="153"/>
        <end position="173"/>
    </location>
</feature>
<feature type="compositionally biased region" description="Basic and acidic residues" evidence="1">
    <location>
        <begin position="269"/>
        <end position="289"/>
    </location>
</feature>
<evidence type="ECO:0000256" key="1">
    <source>
        <dbReference type="SAM" id="MobiDB-lite"/>
    </source>
</evidence>
<feature type="region of interest" description="Disordered" evidence="1">
    <location>
        <begin position="1"/>
        <end position="293"/>
    </location>
</feature>
<proteinExistence type="predicted"/>
<feature type="compositionally biased region" description="Low complexity" evidence="1">
    <location>
        <begin position="394"/>
        <end position="414"/>
    </location>
</feature>
<feature type="compositionally biased region" description="Basic and acidic residues" evidence="1">
    <location>
        <begin position="180"/>
        <end position="203"/>
    </location>
</feature>
<feature type="compositionally biased region" description="Basic and acidic residues" evidence="1">
    <location>
        <begin position="57"/>
        <end position="84"/>
    </location>
</feature>
<feature type="compositionally biased region" description="Basic residues" evidence="1">
    <location>
        <begin position="499"/>
        <end position="516"/>
    </location>
</feature>
<dbReference type="Proteomes" id="UP000000763">
    <property type="component" value="Chromosome 5"/>
</dbReference>
<dbReference type="AlphaFoldDB" id="Q6I5U3"/>
<name>Q6I5U3_ORYSJ</name>
<reference evidence="3" key="1">
    <citation type="journal article" date="2005" name="Nature">
        <title>The map-based sequence of the rice genome.</title>
        <authorList>
            <consortium name="International rice genome sequencing project (IRGSP)"/>
            <person name="Matsumoto T."/>
            <person name="Wu J."/>
            <person name="Kanamori H."/>
            <person name="Katayose Y."/>
            <person name="Fujisawa M."/>
            <person name="Namiki N."/>
            <person name="Mizuno H."/>
            <person name="Yamamoto K."/>
            <person name="Antonio B.A."/>
            <person name="Baba T."/>
            <person name="Sakata K."/>
            <person name="Nagamura Y."/>
            <person name="Aoki H."/>
            <person name="Arikawa K."/>
            <person name="Arita K."/>
            <person name="Bito T."/>
            <person name="Chiden Y."/>
            <person name="Fujitsuka N."/>
            <person name="Fukunaka R."/>
            <person name="Hamada M."/>
            <person name="Harada C."/>
            <person name="Hayashi A."/>
            <person name="Hijishita S."/>
            <person name="Honda M."/>
            <person name="Hosokawa S."/>
            <person name="Ichikawa Y."/>
            <person name="Idonuma A."/>
            <person name="Iijima M."/>
            <person name="Ikeda M."/>
            <person name="Ikeno M."/>
            <person name="Ito K."/>
            <person name="Ito S."/>
            <person name="Ito T."/>
            <person name="Ito Y."/>
            <person name="Ito Y."/>
            <person name="Iwabuchi A."/>
            <person name="Kamiya K."/>
            <person name="Karasawa W."/>
            <person name="Kurita K."/>
            <person name="Katagiri S."/>
            <person name="Kikuta A."/>
            <person name="Kobayashi H."/>
            <person name="Kobayashi N."/>
            <person name="Machita K."/>
            <person name="Maehara T."/>
            <person name="Masukawa M."/>
            <person name="Mizubayashi T."/>
            <person name="Mukai Y."/>
            <person name="Nagasaki H."/>
            <person name="Nagata Y."/>
            <person name="Naito S."/>
            <person name="Nakashima M."/>
            <person name="Nakama Y."/>
            <person name="Nakamichi Y."/>
            <person name="Nakamura M."/>
            <person name="Meguro A."/>
            <person name="Negishi M."/>
            <person name="Ohta I."/>
            <person name="Ohta T."/>
            <person name="Okamoto M."/>
            <person name="Ono N."/>
            <person name="Saji S."/>
            <person name="Sakaguchi M."/>
            <person name="Sakai K."/>
            <person name="Shibata M."/>
            <person name="Shimokawa T."/>
            <person name="Song J."/>
            <person name="Takazaki Y."/>
            <person name="Terasawa K."/>
            <person name="Tsugane M."/>
            <person name="Tsuji K."/>
            <person name="Ueda S."/>
            <person name="Waki K."/>
            <person name="Yamagata H."/>
            <person name="Yamamoto M."/>
            <person name="Yamamoto S."/>
            <person name="Yamane H."/>
            <person name="Yoshiki S."/>
            <person name="Yoshihara R."/>
            <person name="Yukawa K."/>
            <person name="Zhong H."/>
            <person name="Yano M."/>
            <person name="Yuan Q."/>
            <person name="Ouyang S."/>
            <person name="Liu J."/>
            <person name="Jones K.M."/>
            <person name="Gansberger K."/>
            <person name="Moffat K."/>
            <person name="Hill J."/>
            <person name="Bera J."/>
            <person name="Fadrosh D."/>
            <person name="Jin S."/>
            <person name="Johri S."/>
            <person name="Kim M."/>
            <person name="Overton L."/>
            <person name="Reardon M."/>
            <person name="Tsitrin T."/>
            <person name="Vuong H."/>
            <person name="Weaver B."/>
            <person name="Ciecko A."/>
            <person name="Tallon L."/>
            <person name="Jackson J."/>
            <person name="Pai G."/>
            <person name="Aken S.V."/>
            <person name="Utterback T."/>
            <person name="Reidmuller S."/>
            <person name="Feldblyum T."/>
            <person name="Hsiao J."/>
            <person name="Zismann V."/>
            <person name="Iobst S."/>
            <person name="de Vazeille A.R."/>
            <person name="Buell C.R."/>
            <person name="Ying K."/>
            <person name="Li Y."/>
            <person name="Lu T."/>
            <person name="Huang Y."/>
            <person name="Zhao Q."/>
            <person name="Feng Q."/>
            <person name="Zhang L."/>
            <person name="Zhu J."/>
            <person name="Weng Q."/>
            <person name="Mu J."/>
            <person name="Lu Y."/>
            <person name="Fan D."/>
            <person name="Liu Y."/>
            <person name="Guan J."/>
            <person name="Zhang Y."/>
            <person name="Yu S."/>
            <person name="Liu X."/>
            <person name="Zhang Y."/>
            <person name="Hong G."/>
            <person name="Han B."/>
            <person name="Choisne N."/>
            <person name="Demange N."/>
            <person name="Orjeda G."/>
            <person name="Samain S."/>
            <person name="Cattolico L."/>
            <person name="Pelletier E."/>
            <person name="Couloux A."/>
            <person name="Segurens B."/>
            <person name="Wincker P."/>
            <person name="D'Hont A."/>
            <person name="Scarpelli C."/>
            <person name="Weissenbach J."/>
            <person name="Salanoubat M."/>
            <person name="Quetier F."/>
            <person name="Yu Y."/>
            <person name="Kim H.R."/>
            <person name="Rambo T."/>
            <person name="Currie J."/>
            <person name="Collura K."/>
            <person name="Luo M."/>
            <person name="Yang T."/>
            <person name="Ammiraju J.S.S."/>
            <person name="Engler F."/>
            <person name="Soderlund C."/>
            <person name="Wing R.A."/>
            <person name="Palmer L.E."/>
            <person name="de la Bastide M."/>
            <person name="Spiegel L."/>
            <person name="Nascimento L."/>
            <person name="Zutavern T."/>
            <person name="O'Shaughnessy A."/>
            <person name="Dike S."/>
            <person name="Dedhia N."/>
            <person name="Preston R."/>
            <person name="Balija V."/>
            <person name="McCombie W.R."/>
            <person name="Chow T."/>
            <person name="Chen H."/>
            <person name="Chung M."/>
            <person name="Chen C."/>
            <person name="Shaw J."/>
            <person name="Wu H."/>
            <person name="Hsiao K."/>
            <person name="Chao Y."/>
            <person name="Chu M."/>
            <person name="Cheng C."/>
            <person name="Hour A."/>
            <person name="Lee P."/>
            <person name="Lin S."/>
            <person name="Lin Y."/>
            <person name="Liou J."/>
            <person name="Liu S."/>
            <person name="Hsing Y."/>
            <person name="Raghuvanshi S."/>
            <person name="Mohanty A."/>
            <person name="Bharti A.K."/>
            <person name="Gaur A."/>
            <person name="Gupta V."/>
            <person name="Kumar D."/>
            <person name="Ravi V."/>
            <person name="Vij S."/>
            <person name="Kapur A."/>
            <person name="Khurana P."/>
            <person name="Khurana P."/>
            <person name="Khurana J.P."/>
            <person name="Tyagi A.K."/>
            <person name="Gaikwad K."/>
            <person name="Singh A."/>
            <person name="Dalal V."/>
            <person name="Srivastava S."/>
            <person name="Dixit A."/>
            <person name="Pal A.K."/>
            <person name="Ghazi I.A."/>
            <person name="Yadav M."/>
            <person name="Pandit A."/>
            <person name="Bhargava A."/>
            <person name="Sureshbabu K."/>
            <person name="Batra K."/>
            <person name="Sharma T.R."/>
            <person name="Mohapatra T."/>
            <person name="Singh N.K."/>
            <person name="Messing J."/>
            <person name="Nelson A.B."/>
            <person name="Fuks G."/>
            <person name="Kavchok S."/>
            <person name="Keizer G."/>
            <person name="Linton E."/>
            <person name="Llaca V."/>
            <person name="Song R."/>
            <person name="Tanyolac B."/>
            <person name="Young S."/>
            <person name="Ho-Il K."/>
            <person name="Hahn J.H."/>
            <person name="Sangsakoo G."/>
            <person name="Vanavichit A."/>
            <person name="de Mattos Luiz.A.T."/>
            <person name="Zimmer P.D."/>
            <person name="Malone G."/>
            <person name="Dellagostin O."/>
            <person name="de Oliveira A.C."/>
            <person name="Bevan M."/>
            <person name="Bancroft I."/>
            <person name="Minx P."/>
            <person name="Cordum H."/>
            <person name="Wilson R."/>
            <person name="Cheng Z."/>
            <person name="Jin W."/>
            <person name="Jiang J."/>
            <person name="Leong S.A."/>
            <person name="Iwama H."/>
            <person name="Gojobori T."/>
            <person name="Itoh T."/>
            <person name="Niimura Y."/>
            <person name="Fujii Y."/>
            <person name="Habara T."/>
            <person name="Sakai H."/>
            <person name="Sato Y."/>
            <person name="Wilson G."/>
            <person name="Kumar K."/>
            <person name="McCouch S."/>
            <person name="Juretic N."/>
            <person name="Hoen D."/>
            <person name="Wright S."/>
            <person name="Bruskiewich R."/>
            <person name="Bureau T."/>
            <person name="Miyao A."/>
            <person name="Hirochika H."/>
            <person name="Nishikawa T."/>
            <person name="Kadowaki K."/>
            <person name="Sugiura M."/>
            <person name="Burr B."/>
            <person name="Sasaki T."/>
        </authorList>
    </citation>
    <scope>NUCLEOTIDE SEQUENCE [LARGE SCALE GENOMIC DNA]</scope>
    <source>
        <strain evidence="3">cv. Nipponbare</strain>
    </source>
</reference>
<feature type="region of interest" description="Disordered" evidence="1">
    <location>
        <begin position="317"/>
        <end position="579"/>
    </location>
</feature>
<reference evidence="3" key="2">
    <citation type="journal article" date="2008" name="Nucleic Acids Res.">
        <title>The rice annotation project database (RAP-DB): 2008 update.</title>
        <authorList>
            <consortium name="The rice annotation project (RAP)"/>
        </authorList>
    </citation>
    <scope>GENOME REANNOTATION</scope>
    <source>
        <strain evidence="3">cv. Nipponbare</strain>
    </source>
</reference>
<feature type="compositionally biased region" description="Low complexity" evidence="1">
    <location>
        <begin position="488"/>
        <end position="498"/>
    </location>
</feature>
<organism evidence="2 3">
    <name type="scientific">Oryza sativa subsp. japonica</name>
    <name type="common">Rice</name>
    <dbReference type="NCBI Taxonomy" id="39947"/>
    <lineage>
        <taxon>Eukaryota</taxon>
        <taxon>Viridiplantae</taxon>
        <taxon>Streptophyta</taxon>
        <taxon>Embryophyta</taxon>
        <taxon>Tracheophyta</taxon>
        <taxon>Spermatophyta</taxon>
        <taxon>Magnoliopsida</taxon>
        <taxon>Liliopsida</taxon>
        <taxon>Poales</taxon>
        <taxon>Poaceae</taxon>
        <taxon>BOP clade</taxon>
        <taxon>Oryzoideae</taxon>
        <taxon>Oryzeae</taxon>
        <taxon>Oryzinae</taxon>
        <taxon>Oryza</taxon>
        <taxon>Oryza sativa</taxon>
    </lineage>
</organism>
<feature type="compositionally biased region" description="Low complexity" evidence="1">
    <location>
        <begin position="469"/>
        <end position="479"/>
    </location>
</feature>